<feature type="region of interest" description="Disordered" evidence="1">
    <location>
        <begin position="1"/>
        <end position="48"/>
    </location>
</feature>
<name>A0ABR2KXW6_9EUKA</name>
<dbReference type="Proteomes" id="UP001470230">
    <property type="component" value="Unassembled WGS sequence"/>
</dbReference>
<feature type="compositionally biased region" description="Basic and acidic residues" evidence="1">
    <location>
        <begin position="10"/>
        <end position="30"/>
    </location>
</feature>
<protein>
    <submittedName>
        <fullName evidence="2">Uncharacterized protein</fullName>
    </submittedName>
</protein>
<comment type="caution">
    <text evidence="2">The sequence shown here is derived from an EMBL/GenBank/DDBJ whole genome shotgun (WGS) entry which is preliminary data.</text>
</comment>
<accession>A0ABR2KXW6</accession>
<reference evidence="2 3" key="1">
    <citation type="submission" date="2024-04" db="EMBL/GenBank/DDBJ databases">
        <title>Tritrichomonas musculus Genome.</title>
        <authorList>
            <person name="Alves-Ferreira E."/>
            <person name="Grigg M."/>
            <person name="Lorenzi H."/>
            <person name="Galac M."/>
        </authorList>
    </citation>
    <scope>NUCLEOTIDE SEQUENCE [LARGE SCALE GENOMIC DNA]</scope>
    <source>
        <strain evidence="2 3">EAF2021</strain>
    </source>
</reference>
<organism evidence="2 3">
    <name type="scientific">Tritrichomonas musculus</name>
    <dbReference type="NCBI Taxonomy" id="1915356"/>
    <lineage>
        <taxon>Eukaryota</taxon>
        <taxon>Metamonada</taxon>
        <taxon>Parabasalia</taxon>
        <taxon>Tritrichomonadida</taxon>
        <taxon>Tritrichomonadidae</taxon>
        <taxon>Tritrichomonas</taxon>
    </lineage>
</organism>
<evidence type="ECO:0000313" key="3">
    <source>
        <dbReference type="Proteomes" id="UP001470230"/>
    </source>
</evidence>
<proteinExistence type="predicted"/>
<keyword evidence="3" id="KW-1185">Reference proteome</keyword>
<sequence>MKNGKPIKIKGKDIFPKSKKPWDHGYHNGDDYGFGNKQTVKSRTKDRNKSLREQFKAFNESLNPANFSDQNIIIENGNMNKYIDDLKNQVMSDFVKNPTVDIEIPDYNDFKKQWKDEFNQIKERVFDELAQ</sequence>
<dbReference type="EMBL" id="JAPFFF010000003">
    <property type="protein sequence ID" value="KAK8895307.1"/>
    <property type="molecule type" value="Genomic_DNA"/>
</dbReference>
<evidence type="ECO:0000313" key="2">
    <source>
        <dbReference type="EMBL" id="KAK8895307.1"/>
    </source>
</evidence>
<evidence type="ECO:0000256" key="1">
    <source>
        <dbReference type="SAM" id="MobiDB-lite"/>
    </source>
</evidence>
<gene>
    <name evidence="2" type="ORF">M9Y10_023753</name>
</gene>